<gene>
    <name evidence="7" type="ORF">BTO18_05860</name>
</gene>
<dbReference type="Pfam" id="PF03160">
    <property type="entry name" value="Calx-beta"/>
    <property type="match status" value="3"/>
</dbReference>
<feature type="domain" description="Calx-beta" evidence="5">
    <location>
        <begin position="1301"/>
        <end position="1357"/>
    </location>
</feature>
<proteinExistence type="predicted"/>
<reference evidence="7 8" key="1">
    <citation type="submission" date="2016-12" db="EMBL/GenBank/DDBJ databases">
        <title>Trade-off between light-utilization and light-protection in marine flavobacteria.</title>
        <authorList>
            <person name="Kumagai Y."/>
            <person name="Yoshizawa S."/>
            <person name="Kogure K."/>
            <person name="Iwasaki W."/>
        </authorList>
    </citation>
    <scope>NUCLEOTIDE SEQUENCE [LARGE SCALE GENOMIC DNA]</scope>
    <source>
        <strain evidence="7 8">NBRC 108759</strain>
    </source>
</reference>
<dbReference type="Pfam" id="PF17803">
    <property type="entry name" value="Cadherin_4"/>
    <property type="match status" value="2"/>
</dbReference>
<dbReference type="Gene3D" id="2.60.40.1200">
    <property type="match status" value="2"/>
</dbReference>
<evidence type="ECO:0000256" key="1">
    <source>
        <dbReference type="ARBA" id="ARBA00022729"/>
    </source>
</evidence>
<dbReference type="PROSITE" id="PS00018">
    <property type="entry name" value="EF_HAND_1"/>
    <property type="match status" value="1"/>
</dbReference>
<keyword evidence="1 4" id="KW-0732">Signal</keyword>
<feature type="signal peptide" evidence="4">
    <location>
        <begin position="1"/>
        <end position="21"/>
    </location>
</feature>
<feature type="domain" description="Calx-beta" evidence="5">
    <location>
        <begin position="1174"/>
        <end position="1202"/>
    </location>
</feature>
<evidence type="ECO:0000313" key="8">
    <source>
        <dbReference type="Proteomes" id="UP000238882"/>
    </source>
</evidence>
<keyword evidence="8" id="KW-1185">Reference proteome</keyword>
<evidence type="ECO:0000256" key="3">
    <source>
        <dbReference type="ARBA" id="ARBA00022837"/>
    </source>
</evidence>
<dbReference type="InterPro" id="IPR018247">
    <property type="entry name" value="EF_Hand_1_Ca_BS"/>
</dbReference>
<protein>
    <recommendedName>
        <fullName evidence="9">Cadherin domain-containing protein</fullName>
    </recommendedName>
</protein>
<dbReference type="Pfam" id="PF13585">
    <property type="entry name" value="CHU_C"/>
    <property type="match status" value="1"/>
</dbReference>
<dbReference type="InterPro" id="IPR026341">
    <property type="entry name" value="T9SS_type_B"/>
</dbReference>
<evidence type="ECO:0000256" key="4">
    <source>
        <dbReference type="SAM" id="SignalP"/>
    </source>
</evidence>
<dbReference type="Gene3D" id="2.60.40.2030">
    <property type="match status" value="3"/>
</dbReference>
<dbReference type="NCBIfam" id="TIGR04131">
    <property type="entry name" value="Bac_Flav_CTERM"/>
    <property type="match status" value="1"/>
</dbReference>
<keyword evidence="2" id="KW-0677">Repeat</keyword>
<dbReference type="Proteomes" id="UP000238882">
    <property type="component" value="Unassembled WGS sequence"/>
</dbReference>
<evidence type="ECO:0000313" key="7">
    <source>
        <dbReference type="EMBL" id="PQJ78738.1"/>
    </source>
</evidence>
<accession>A0A2S7WMA5</accession>
<evidence type="ECO:0008006" key="9">
    <source>
        <dbReference type="Google" id="ProtNLM"/>
    </source>
</evidence>
<dbReference type="GO" id="GO:0007154">
    <property type="term" value="P:cell communication"/>
    <property type="evidence" value="ECO:0007669"/>
    <property type="project" value="InterPro"/>
</dbReference>
<keyword evidence="3" id="KW-0106">Calcium</keyword>
<dbReference type="EMBL" id="MSCN01000001">
    <property type="protein sequence ID" value="PQJ78738.1"/>
    <property type="molecule type" value="Genomic_DNA"/>
</dbReference>
<organism evidence="7 8">
    <name type="scientific">Polaribacter porphyrae</name>
    <dbReference type="NCBI Taxonomy" id="1137780"/>
    <lineage>
        <taxon>Bacteria</taxon>
        <taxon>Pseudomonadati</taxon>
        <taxon>Bacteroidota</taxon>
        <taxon>Flavobacteriia</taxon>
        <taxon>Flavobacteriales</taxon>
        <taxon>Flavobacteriaceae</taxon>
    </lineage>
</organism>
<sequence length="1467" mass="159505">MKNSPKSVILFFSFFIQILSAQVAPTANDDNISIESNTSLAVNAPGVLANDTDPDAGDVLTVTEFSINSNSFASGETVNLTEGDFTLASDGSYTFNPAQNYTGNLPPIIYTITDGTFTSSASLNISVLSQPPTAVDDANSTEMNSLLSVNAPGVLVNDTDPEGDALVVTTFSINGVNFVAGETASFPEGVLTIRSDGSYTFNPRQNYTGDFPVVTYSISDATSTASANLRLIIFETTTNLLNVESFSSCNQGYTQNGEYKVNYSIAIRNTSISTGNHPSSLLTNIDLTNNLRTTFGNDCVLRVDQVAIRNDNFVPDYLNNPYPREFTNSAINPDFLSLNSTTFFDATATSNLVLYPRQAVYVDFCVTINPFCNGRPNPTPSGSGIDFTNNINVTSNNGNDSSTLTLTDFHTTETVVAAGLHVPEFNNDQLNPPGVINPDGTYDYVNTLIITNEGATTANNINFNMGLGDFLDNGITFSEIRITQVSGPSVAISNTYDGDTNTQLLAPNNSLDAGQTITLELFYLIEPYNSTRYSFFNQINLTQTQGILDGFDETTANNKKYFSYVTWSDNLGNHTDRYYYADSQTANISSINQCNCRTSGMRFLFISSTTTNKSISDVKKVPNGILEHEEVTFQITVENTSESVQLQNLQIEDDLNNICNGNIISVSTPIIQNSTATITPTLNSSFDGISNFNIFDGSSGLLKINETITVQFTVLFNETCRGANTATFTSTNPLNVIVRSSSSVTIDASTDTDNDGIPNDIDIDDDNDTITDLLESGGLDPLADDDADFIPNYRDTDFGVDTNADGIVDIFDFDNDGVPNHFDLDSDNDGILDIVEVGNIASDTSNNGRTNGSIGFNGLDNTKETNDSSTATINYILPNTDANGNANFLDIDADDDGIVDNIEAQPTSTYITTNSIFSNDGIDTAYPNGLSPVDSDNDSIADYIDTNSDNDTRDDIIEGWDVNSDEIPETVPTNLDIDNDGLDDAFDTDDTIVNPTNNQTPLSFPNFDNADTPERDWREILAVVVLITNDTKTESEEFVFNITLVTKNDNSILIESATPISISFSTSDGTDTTNTFEEATAPFDYIPVSNTILTIPALTNTSEFRITSLEDPISELTELFTLNGTITTNNTINASVKATASILDNDALPSITMNNSREDEGVDLAHTITLSHPSSRPTLIDIKTEDLTAISPEDYTTISQTIDIRETVDPNNANTEISFYISSNLDNLNELDEEVVNVSGIVTSSNIGNQDLTKTATILDVDPNPLLEINNAETTEGGVLEFTINLLNASSQPMQNYLPISISLETIDNTTTANQDYESVLKPVIIPALSSTITSTVKTIDDKLNEDSELLFLQVNINSLFVSNTSSPRGEGKIKDNDYPNLFSPNGDNRSDFFEISGIEDFPNFKLTIFNRLGNQIYNYSNNGRTNPLWWDGTYKGKPAPVGVYFYTLDFNDGITKPISNFIQLIR</sequence>
<dbReference type="SUPFAM" id="SSF141072">
    <property type="entry name" value="CalX-like"/>
    <property type="match status" value="3"/>
</dbReference>
<feature type="chain" id="PRO_5015485540" description="Cadherin domain-containing protein" evidence="4">
    <location>
        <begin position="22"/>
        <end position="1467"/>
    </location>
</feature>
<dbReference type="OrthoDB" id="1236981at2"/>
<dbReference type="GO" id="GO:0016020">
    <property type="term" value="C:membrane"/>
    <property type="evidence" value="ECO:0007669"/>
    <property type="project" value="InterPro"/>
</dbReference>
<feature type="domain" description="Calx-beta" evidence="5">
    <location>
        <begin position="1062"/>
        <end position="1146"/>
    </location>
</feature>
<feature type="domain" description="RapA2 cadherin-like" evidence="6">
    <location>
        <begin position="122"/>
        <end position="201"/>
    </location>
</feature>
<dbReference type="InterPro" id="IPR003644">
    <property type="entry name" value="Calx_beta"/>
</dbReference>
<evidence type="ECO:0000259" key="5">
    <source>
        <dbReference type="Pfam" id="PF03160"/>
    </source>
</evidence>
<name>A0A2S7WMA5_9FLAO</name>
<dbReference type="InterPro" id="IPR040853">
    <property type="entry name" value="RapA2_cadherin-like"/>
</dbReference>
<dbReference type="InterPro" id="IPR038081">
    <property type="entry name" value="CalX-like_sf"/>
</dbReference>
<evidence type="ECO:0000259" key="6">
    <source>
        <dbReference type="Pfam" id="PF17803"/>
    </source>
</evidence>
<dbReference type="RefSeq" id="WP_105015333.1">
    <property type="nucleotide sequence ID" value="NZ_MSCN01000001.1"/>
</dbReference>
<feature type="domain" description="RapA2 cadherin-like" evidence="6">
    <location>
        <begin position="16"/>
        <end position="95"/>
    </location>
</feature>
<comment type="caution">
    <text evidence="7">The sequence shown here is derived from an EMBL/GenBank/DDBJ whole genome shotgun (WGS) entry which is preliminary data.</text>
</comment>
<evidence type="ECO:0000256" key="2">
    <source>
        <dbReference type="ARBA" id="ARBA00022737"/>
    </source>
</evidence>